<evidence type="ECO:0000313" key="5">
    <source>
        <dbReference type="Proteomes" id="UP000729402"/>
    </source>
</evidence>
<keyword evidence="2" id="KW-0732">Signal</keyword>
<dbReference type="InterPro" id="IPR003245">
    <property type="entry name" value="Phytocyanin_dom"/>
</dbReference>
<evidence type="ECO:0000256" key="1">
    <source>
        <dbReference type="SAM" id="MobiDB-lite"/>
    </source>
</evidence>
<dbReference type="AlphaFoldDB" id="A0A8J5SJD7"/>
<evidence type="ECO:0000259" key="3">
    <source>
        <dbReference type="PROSITE" id="PS51485"/>
    </source>
</evidence>
<accession>A0A8J5SJD7</accession>
<dbReference type="PANTHER" id="PTHR33021">
    <property type="entry name" value="BLUE COPPER PROTEIN"/>
    <property type="match status" value="1"/>
</dbReference>
<feature type="chain" id="PRO_5035310786" description="Phytocyanin domain-containing protein" evidence="2">
    <location>
        <begin position="24"/>
        <end position="168"/>
    </location>
</feature>
<dbReference type="PROSITE" id="PS51485">
    <property type="entry name" value="PHYTOCYANIN"/>
    <property type="match status" value="1"/>
</dbReference>
<dbReference type="Pfam" id="PF02298">
    <property type="entry name" value="Cu_bind_like"/>
    <property type="match status" value="1"/>
</dbReference>
<dbReference type="EMBL" id="JAAALK010000285">
    <property type="protein sequence ID" value="KAG8066359.1"/>
    <property type="molecule type" value="Genomic_DNA"/>
</dbReference>
<evidence type="ECO:0000256" key="2">
    <source>
        <dbReference type="SAM" id="SignalP"/>
    </source>
</evidence>
<feature type="compositionally biased region" description="Low complexity" evidence="1">
    <location>
        <begin position="130"/>
        <end position="143"/>
    </location>
</feature>
<dbReference type="GO" id="GO:0005886">
    <property type="term" value="C:plasma membrane"/>
    <property type="evidence" value="ECO:0007669"/>
    <property type="project" value="TreeGrafter"/>
</dbReference>
<gene>
    <name evidence="4" type="ORF">GUJ93_ZPchr0004g39489</name>
</gene>
<dbReference type="CDD" id="cd04216">
    <property type="entry name" value="Phytocyanin"/>
    <property type="match status" value="1"/>
</dbReference>
<proteinExistence type="predicted"/>
<name>A0A8J5SJD7_ZIZPA</name>
<organism evidence="4 5">
    <name type="scientific">Zizania palustris</name>
    <name type="common">Northern wild rice</name>
    <dbReference type="NCBI Taxonomy" id="103762"/>
    <lineage>
        <taxon>Eukaryota</taxon>
        <taxon>Viridiplantae</taxon>
        <taxon>Streptophyta</taxon>
        <taxon>Embryophyta</taxon>
        <taxon>Tracheophyta</taxon>
        <taxon>Spermatophyta</taxon>
        <taxon>Magnoliopsida</taxon>
        <taxon>Liliopsida</taxon>
        <taxon>Poales</taxon>
        <taxon>Poaceae</taxon>
        <taxon>BOP clade</taxon>
        <taxon>Oryzoideae</taxon>
        <taxon>Oryzeae</taxon>
        <taxon>Zizaniinae</taxon>
        <taxon>Zizania</taxon>
    </lineage>
</organism>
<feature type="signal peptide" evidence="2">
    <location>
        <begin position="1"/>
        <end position="23"/>
    </location>
</feature>
<feature type="domain" description="Phytocyanin" evidence="3">
    <location>
        <begin position="26"/>
        <end position="120"/>
    </location>
</feature>
<reference evidence="4" key="2">
    <citation type="submission" date="2021-02" db="EMBL/GenBank/DDBJ databases">
        <authorList>
            <person name="Kimball J.A."/>
            <person name="Haas M.W."/>
            <person name="Macchietto M."/>
            <person name="Kono T."/>
            <person name="Duquette J."/>
            <person name="Shao M."/>
        </authorList>
    </citation>
    <scope>NUCLEOTIDE SEQUENCE</scope>
    <source>
        <tissue evidence="4">Fresh leaf tissue</tissue>
    </source>
</reference>
<dbReference type="GO" id="GO:0009055">
    <property type="term" value="F:electron transfer activity"/>
    <property type="evidence" value="ECO:0007669"/>
    <property type="project" value="InterPro"/>
</dbReference>
<keyword evidence="5" id="KW-1185">Reference proteome</keyword>
<dbReference type="OrthoDB" id="206968at2759"/>
<evidence type="ECO:0000313" key="4">
    <source>
        <dbReference type="EMBL" id="KAG8066359.1"/>
    </source>
</evidence>
<feature type="region of interest" description="Disordered" evidence="1">
    <location>
        <begin position="121"/>
        <end position="145"/>
    </location>
</feature>
<reference evidence="4" key="1">
    <citation type="journal article" date="2021" name="bioRxiv">
        <title>Whole Genome Assembly and Annotation of Northern Wild Rice, Zizania palustris L., Supports a Whole Genome Duplication in the Zizania Genus.</title>
        <authorList>
            <person name="Haas M."/>
            <person name="Kono T."/>
            <person name="Macchietto M."/>
            <person name="Millas R."/>
            <person name="McGilp L."/>
            <person name="Shao M."/>
            <person name="Duquette J."/>
            <person name="Hirsch C.N."/>
            <person name="Kimball J."/>
        </authorList>
    </citation>
    <scope>NUCLEOTIDE SEQUENCE</scope>
    <source>
        <tissue evidence="4">Fresh leaf tissue</tissue>
    </source>
</reference>
<dbReference type="Proteomes" id="UP000729402">
    <property type="component" value="Unassembled WGS sequence"/>
</dbReference>
<protein>
    <recommendedName>
        <fullName evidence="3">Phytocyanin domain-containing protein</fullName>
    </recommendedName>
</protein>
<dbReference type="PANTHER" id="PTHR33021:SF273">
    <property type="entry name" value="OS04G0629200 PROTEIN"/>
    <property type="match status" value="1"/>
</dbReference>
<dbReference type="InterPro" id="IPR039391">
    <property type="entry name" value="Phytocyanin-like"/>
</dbReference>
<comment type="caution">
    <text evidence="4">The sequence shown here is derived from an EMBL/GenBank/DDBJ whole genome shotgun (WGS) entry which is preliminary data.</text>
</comment>
<sequence length="168" mass="16804">MSLALKALVALMAMAAVAELATAAGKTHTIKWAAGGNYGDWSSTNTVLVGDSVVFMYGSPHTVDELSEAGYKACSFDGPVSSDQSGSTTFTFDKPGTRYFACAAGSHCSQGQKVAIITVSNSTAPPSPQSPNGGSPPKKSSASRGGAELAAKLVVGLTVGAGAMLAAL</sequence>